<evidence type="ECO:0000256" key="4">
    <source>
        <dbReference type="ARBA" id="ARBA00022833"/>
    </source>
</evidence>
<dbReference type="SMART" id="SM00355">
    <property type="entry name" value="ZnF_C2H2"/>
    <property type="match status" value="14"/>
</dbReference>
<dbReference type="InterPro" id="IPR036236">
    <property type="entry name" value="Znf_C2H2_sf"/>
</dbReference>
<protein>
    <submittedName>
        <fullName evidence="10">Zinc finger protein 808 isoform X2</fullName>
    </submittedName>
</protein>
<evidence type="ECO:0000259" key="8">
    <source>
        <dbReference type="PROSITE" id="PS50157"/>
    </source>
</evidence>
<proteinExistence type="predicted"/>
<evidence type="ECO:0000256" key="5">
    <source>
        <dbReference type="ARBA" id="ARBA00023242"/>
    </source>
</evidence>
<feature type="domain" description="C2H2-type" evidence="8">
    <location>
        <begin position="519"/>
        <end position="547"/>
    </location>
</feature>
<evidence type="ECO:0000256" key="3">
    <source>
        <dbReference type="ARBA" id="ARBA00022771"/>
    </source>
</evidence>
<feature type="domain" description="C2H2-type" evidence="8">
    <location>
        <begin position="380"/>
        <end position="407"/>
    </location>
</feature>
<evidence type="ECO:0000256" key="2">
    <source>
        <dbReference type="ARBA" id="ARBA00022737"/>
    </source>
</evidence>
<dbReference type="PROSITE" id="PS50157">
    <property type="entry name" value="ZINC_FINGER_C2H2_2"/>
    <property type="match status" value="9"/>
</dbReference>
<dbReference type="PANTHER" id="PTHR24393">
    <property type="entry name" value="ZINC FINGER PROTEIN"/>
    <property type="match status" value="1"/>
</dbReference>
<sequence length="574" mass="66387">MADEITPPYEAKSLNVESKSKDISIRENPCFTERYWGEKDPDPNQVECFLTNPNEAEKDVNNEICNRLLCQICNAIFKGSCSRHNLLEHINSIHSFDIFNKGHRCHACNLVFYTLKAFETHKNICEKKSTSIISIETHSLDGIKEIVAIDHEKSKSNARTAESDAKIKEEDGNEDASFQSDFLPDGRDVKDNSFKCYICSTILRTTRDFTSHLLSRHKREISELEFDDLSYRCKKCTLTFPNLLLLRSHFFKKHTTLVIYRCIVCHVTLRSKKSLKIHFNNAHAQKTKELQPCDECGKELSNLRALKAHIRLKHSPNNNKQGFRCRLCKQKFDSKESRKVHYEEHHLGESPFVCTDCGKGFSSKSGLYGHRQLHKTDKSSTCPYCEKIFNRRDSYHEHILIHVGPKHRCPHCPKEFVQRSNLVRHIRIHTGQKPYTCTFCDKRFSDKGACNSHIRVHTKEEQCVCSYCGQTFTKKQKLKYHIRKHTGEGLLSCEICSKSFTNSFALKEHRAIHDRQTQTICIECGKAFNSAKYLQRHVALVHQEAPRANMAIRCPVCGKVFCHEGRLKEYVGIW</sequence>
<reference evidence="10" key="1">
    <citation type="submission" date="2025-08" db="UniProtKB">
        <authorList>
            <consortium name="RefSeq"/>
        </authorList>
    </citation>
    <scope>IDENTIFICATION</scope>
    <source>
        <tissue evidence="10">Thorax and Abdomen</tissue>
    </source>
</reference>
<feature type="compositionally biased region" description="Basic and acidic residues" evidence="7">
    <location>
        <begin position="154"/>
        <end position="170"/>
    </location>
</feature>
<dbReference type="GeneID" id="107223339"/>
<evidence type="ECO:0000256" key="1">
    <source>
        <dbReference type="ARBA" id="ARBA00022723"/>
    </source>
</evidence>
<evidence type="ECO:0000256" key="7">
    <source>
        <dbReference type="SAM" id="MobiDB-lite"/>
    </source>
</evidence>
<keyword evidence="3 6" id="KW-0863">Zinc-finger</keyword>
<dbReference type="PANTHER" id="PTHR24393:SF34">
    <property type="entry name" value="PR_SET DOMAIN 13"/>
    <property type="match status" value="1"/>
</dbReference>
<keyword evidence="2" id="KW-0677">Repeat</keyword>
<evidence type="ECO:0000313" key="9">
    <source>
        <dbReference type="Proteomes" id="UP000829291"/>
    </source>
</evidence>
<evidence type="ECO:0000256" key="6">
    <source>
        <dbReference type="PROSITE-ProRule" id="PRU00042"/>
    </source>
</evidence>
<dbReference type="PROSITE" id="PS00028">
    <property type="entry name" value="ZINC_FINGER_C2H2_1"/>
    <property type="match status" value="12"/>
</dbReference>
<dbReference type="Pfam" id="PF00096">
    <property type="entry name" value="zf-C2H2"/>
    <property type="match status" value="5"/>
</dbReference>
<dbReference type="InterPro" id="IPR013087">
    <property type="entry name" value="Znf_C2H2_type"/>
</dbReference>
<dbReference type="Gene3D" id="3.30.160.60">
    <property type="entry name" value="Classic Zinc Finger"/>
    <property type="match status" value="8"/>
</dbReference>
<dbReference type="Pfam" id="PF13465">
    <property type="entry name" value="zf-H2C2_2"/>
    <property type="match status" value="1"/>
</dbReference>
<feature type="domain" description="C2H2-type" evidence="8">
    <location>
        <begin position="352"/>
        <end position="379"/>
    </location>
</feature>
<keyword evidence="5" id="KW-0539">Nucleus</keyword>
<keyword evidence="1" id="KW-0479">Metal-binding</keyword>
<accession>A0ABM3FH13</accession>
<evidence type="ECO:0000313" key="10">
    <source>
        <dbReference type="RefSeq" id="XP_046587297.1"/>
    </source>
</evidence>
<feature type="domain" description="C2H2-type" evidence="8">
    <location>
        <begin position="491"/>
        <end position="518"/>
    </location>
</feature>
<feature type="domain" description="C2H2-type" evidence="8">
    <location>
        <begin position="407"/>
        <end position="434"/>
    </location>
</feature>
<feature type="domain" description="C2H2-type" evidence="8">
    <location>
        <begin position="323"/>
        <end position="351"/>
    </location>
</feature>
<dbReference type="SUPFAM" id="SSF57667">
    <property type="entry name" value="beta-beta-alpha zinc fingers"/>
    <property type="match status" value="5"/>
</dbReference>
<organism evidence="9 10">
    <name type="scientific">Neodiprion lecontei</name>
    <name type="common">Redheaded pine sawfly</name>
    <dbReference type="NCBI Taxonomy" id="441921"/>
    <lineage>
        <taxon>Eukaryota</taxon>
        <taxon>Metazoa</taxon>
        <taxon>Ecdysozoa</taxon>
        <taxon>Arthropoda</taxon>
        <taxon>Hexapoda</taxon>
        <taxon>Insecta</taxon>
        <taxon>Pterygota</taxon>
        <taxon>Neoptera</taxon>
        <taxon>Endopterygota</taxon>
        <taxon>Hymenoptera</taxon>
        <taxon>Tenthredinoidea</taxon>
        <taxon>Diprionidae</taxon>
        <taxon>Diprioninae</taxon>
        <taxon>Neodiprion</taxon>
    </lineage>
</organism>
<keyword evidence="4" id="KW-0862">Zinc</keyword>
<name>A0ABM3FH13_NEOLC</name>
<feature type="domain" description="C2H2-type" evidence="8">
    <location>
        <begin position="463"/>
        <end position="490"/>
    </location>
</feature>
<gene>
    <name evidence="10" type="primary">LOC107223339</name>
</gene>
<dbReference type="Pfam" id="PF12874">
    <property type="entry name" value="zf-met"/>
    <property type="match status" value="1"/>
</dbReference>
<feature type="domain" description="C2H2-type" evidence="8">
    <location>
        <begin position="435"/>
        <end position="462"/>
    </location>
</feature>
<dbReference type="Proteomes" id="UP000829291">
    <property type="component" value="Chromosome 2"/>
</dbReference>
<feature type="domain" description="C2H2-type" evidence="8">
    <location>
        <begin position="291"/>
        <end position="319"/>
    </location>
</feature>
<feature type="region of interest" description="Disordered" evidence="7">
    <location>
        <begin position="154"/>
        <end position="180"/>
    </location>
</feature>
<dbReference type="RefSeq" id="XP_046587297.1">
    <property type="nucleotide sequence ID" value="XM_046731341.1"/>
</dbReference>
<keyword evidence="9" id="KW-1185">Reference proteome</keyword>